<dbReference type="Proteomes" id="UP000176897">
    <property type="component" value="Unassembled WGS sequence"/>
</dbReference>
<dbReference type="AlphaFoldDB" id="A0A1F7UTN0"/>
<dbReference type="STRING" id="1802401.A3B21_01570"/>
<evidence type="ECO:0000313" key="2">
    <source>
        <dbReference type="Proteomes" id="UP000176897"/>
    </source>
</evidence>
<organism evidence="1 2">
    <name type="scientific">Candidatus Uhrbacteria bacterium RIFCSPLOWO2_01_FULL_47_24</name>
    <dbReference type="NCBI Taxonomy" id="1802401"/>
    <lineage>
        <taxon>Bacteria</taxon>
        <taxon>Candidatus Uhriibacteriota</taxon>
    </lineage>
</organism>
<dbReference type="EMBL" id="MGEJ01000010">
    <property type="protein sequence ID" value="OGL81068.1"/>
    <property type="molecule type" value="Genomic_DNA"/>
</dbReference>
<reference evidence="1 2" key="1">
    <citation type="journal article" date="2016" name="Nat. Commun.">
        <title>Thousands of microbial genomes shed light on interconnected biogeochemical processes in an aquifer system.</title>
        <authorList>
            <person name="Anantharaman K."/>
            <person name="Brown C.T."/>
            <person name="Hug L.A."/>
            <person name="Sharon I."/>
            <person name="Castelle C.J."/>
            <person name="Probst A.J."/>
            <person name="Thomas B.C."/>
            <person name="Singh A."/>
            <person name="Wilkins M.J."/>
            <person name="Karaoz U."/>
            <person name="Brodie E.L."/>
            <person name="Williams K.H."/>
            <person name="Hubbard S.S."/>
            <person name="Banfield J.F."/>
        </authorList>
    </citation>
    <scope>NUCLEOTIDE SEQUENCE [LARGE SCALE GENOMIC DNA]</scope>
</reference>
<proteinExistence type="predicted"/>
<accession>A0A1F7UTN0</accession>
<protein>
    <submittedName>
        <fullName evidence="1">Uncharacterized protein</fullName>
    </submittedName>
</protein>
<comment type="caution">
    <text evidence="1">The sequence shown here is derived from an EMBL/GenBank/DDBJ whole genome shotgun (WGS) entry which is preliminary data.</text>
</comment>
<sequence length="87" mass="9930">MEGLKNILKKRTGAKNKNIHSEAHYWADVISSAFGERKRFAMYLGVIKRIGIKEAQKIFAEVKQSNAKNPGKLFVWKAGRKNTEKPQ</sequence>
<evidence type="ECO:0000313" key="1">
    <source>
        <dbReference type="EMBL" id="OGL81068.1"/>
    </source>
</evidence>
<gene>
    <name evidence="1" type="ORF">A3B21_01570</name>
</gene>
<name>A0A1F7UTN0_9BACT</name>